<dbReference type="RefSeq" id="WP_090560222.1">
    <property type="nucleotide sequence ID" value="NZ_FMXZ01000001.1"/>
</dbReference>
<evidence type="ECO:0000313" key="2">
    <source>
        <dbReference type="Proteomes" id="UP000198925"/>
    </source>
</evidence>
<sequence>MTDPGNRETGFYWICIGGQEPEVAQWQAEWDQWLVTGQELPLSDVYAEDVVVLSDMLSPPVVNARVD</sequence>
<organism evidence="1 2">
    <name type="scientific">Belnapia rosea</name>
    <dbReference type="NCBI Taxonomy" id="938405"/>
    <lineage>
        <taxon>Bacteria</taxon>
        <taxon>Pseudomonadati</taxon>
        <taxon>Pseudomonadota</taxon>
        <taxon>Alphaproteobacteria</taxon>
        <taxon>Acetobacterales</taxon>
        <taxon>Roseomonadaceae</taxon>
        <taxon>Belnapia</taxon>
    </lineage>
</organism>
<evidence type="ECO:0000313" key="1">
    <source>
        <dbReference type="EMBL" id="SDD40457.1"/>
    </source>
</evidence>
<dbReference type="EMBL" id="FMZX01000007">
    <property type="protein sequence ID" value="SDD40457.1"/>
    <property type="molecule type" value="Genomic_DNA"/>
</dbReference>
<gene>
    <name evidence="1" type="ORF">SAMN04487779_1007163</name>
</gene>
<accession>A0A1G6UIQ8</accession>
<dbReference type="AlphaFoldDB" id="A0A1G6UIQ8"/>
<protein>
    <submittedName>
        <fullName evidence="1">Uncharacterized protein</fullName>
    </submittedName>
</protein>
<proteinExistence type="predicted"/>
<name>A0A1G6UIQ8_9PROT</name>
<dbReference type="Proteomes" id="UP000198925">
    <property type="component" value="Unassembled WGS sequence"/>
</dbReference>
<keyword evidence="2" id="KW-1185">Reference proteome</keyword>
<dbReference type="OrthoDB" id="7278509at2"/>
<reference evidence="1 2" key="1">
    <citation type="submission" date="2016-10" db="EMBL/GenBank/DDBJ databases">
        <authorList>
            <person name="de Groot N.N."/>
        </authorList>
    </citation>
    <scope>NUCLEOTIDE SEQUENCE [LARGE SCALE GENOMIC DNA]</scope>
    <source>
        <strain evidence="1 2">CPCC 100156</strain>
    </source>
</reference>